<accession>A0AAW1UQB4</accession>
<dbReference type="Proteomes" id="UP001431783">
    <property type="component" value="Unassembled WGS sequence"/>
</dbReference>
<keyword evidence="1" id="KW-0472">Membrane</keyword>
<proteinExistence type="predicted"/>
<dbReference type="InterPro" id="IPR004245">
    <property type="entry name" value="DUF229"/>
</dbReference>
<gene>
    <name evidence="2" type="ORF">WA026_007585</name>
</gene>
<feature type="transmembrane region" description="Helical" evidence="1">
    <location>
        <begin position="21"/>
        <end position="43"/>
    </location>
</feature>
<dbReference type="EMBL" id="JARQZJ010000093">
    <property type="protein sequence ID" value="KAK9884740.1"/>
    <property type="molecule type" value="Genomic_DNA"/>
</dbReference>
<dbReference type="Pfam" id="PF02995">
    <property type="entry name" value="DUF229"/>
    <property type="match status" value="1"/>
</dbReference>
<dbReference type="GO" id="GO:0005615">
    <property type="term" value="C:extracellular space"/>
    <property type="evidence" value="ECO:0007669"/>
    <property type="project" value="TreeGrafter"/>
</dbReference>
<dbReference type="PANTHER" id="PTHR10974:SF1">
    <property type="entry name" value="FI08016P-RELATED"/>
    <property type="match status" value="1"/>
</dbReference>
<name>A0AAW1UQB4_9CUCU</name>
<sequence length="243" mass="28828">MDWLSHQIKIKYRKFWKYFNRITKVPGLLWIILMSIPVFFIAFTHIRPKLTNIFTEMKNIEFEDRNKGYLIKTVGCKIPDLPVFSSDMAKYFEYEFDGAHCNKDLPPLVQSNLTSLFLDKDSLLKYNVSNLDLFYCCYKELKRKIPVGRPDSQYEFSSVCSKFEKTVEIKEEFVLVECIYDNEKIYKDLFAFIPPKHDVALLDKNRKQFNILIIGIDGISRLNFHRQMNKTVKFLKQLISQNS</sequence>
<keyword evidence="1" id="KW-0812">Transmembrane</keyword>
<evidence type="ECO:0000313" key="2">
    <source>
        <dbReference type="EMBL" id="KAK9884740.1"/>
    </source>
</evidence>
<keyword evidence="1" id="KW-1133">Transmembrane helix</keyword>
<evidence type="ECO:0000313" key="3">
    <source>
        <dbReference type="Proteomes" id="UP001431783"/>
    </source>
</evidence>
<organism evidence="2 3">
    <name type="scientific">Henosepilachna vigintioctopunctata</name>
    <dbReference type="NCBI Taxonomy" id="420089"/>
    <lineage>
        <taxon>Eukaryota</taxon>
        <taxon>Metazoa</taxon>
        <taxon>Ecdysozoa</taxon>
        <taxon>Arthropoda</taxon>
        <taxon>Hexapoda</taxon>
        <taxon>Insecta</taxon>
        <taxon>Pterygota</taxon>
        <taxon>Neoptera</taxon>
        <taxon>Endopterygota</taxon>
        <taxon>Coleoptera</taxon>
        <taxon>Polyphaga</taxon>
        <taxon>Cucujiformia</taxon>
        <taxon>Coccinelloidea</taxon>
        <taxon>Coccinellidae</taxon>
        <taxon>Epilachninae</taxon>
        <taxon>Epilachnini</taxon>
        <taxon>Henosepilachna</taxon>
    </lineage>
</organism>
<dbReference type="PANTHER" id="PTHR10974">
    <property type="entry name" value="FI08016P-RELATED"/>
    <property type="match status" value="1"/>
</dbReference>
<dbReference type="AlphaFoldDB" id="A0AAW1UQB4"/>
<protein>
    <submittedName>
        <fullName evidence="2">Uncharacterized protein</fullName>
    </submittedName>
</protein>
<reference evidence="2 3" key="1">
    <citation type="submission" date="2023-03" db="EMBL/GenBank/DDBJ databases">
        <title>Genome insight into feeding habits of ladybird beetles.</title>
        <authorList>
            <person name="Li H.-S."/>
            <person name="Huang Y.-H."/>
            <person name="Pang H."/>
        </authorList>
    </citation>
    <scope>NUCLEOTIDE SEQUENCE [LARGE SCALE GENOMIC DNA]</scope>
    <source>
        <strain evidence="2">SYSU_2023b</strain>
        <tissue evidence="2">Whole body</tissue>
    </source>
</reference>
<comment type="caution">
    <text evidence="2">The sequence shown here is derived from an EMBL/GenBank/DDBJ whole genome shotgun (WGS) entry which is preliminary data.</text>
</comment>
<evidence type="ECO:0000256" key="1">
    <source>
        <dbReference type="SAM" id="Phobius"/>
    </source>
</evidence>
<keyword evidence="3" id="KW-1185">Reference proteome</keyword>